<dbReference type="InterPro" id="IPR036855">
    <property type="entry name" value="Znf_CCCH_sf"/>
</dbReference>
<accession>A0A914MSZ1</accession>
<feature type="zinc finger region" description="C3H1-type" evidence="5">
    <location>
        <begin position="81"/>
        <end position="109"/>
    </location>
</feature>
<dbReference type="AlphaFoldDB" id="A0A914MSZ1"/>
<dbReference type="InterPro" id="IPR000571">
    <property type="entry name" value="Znf_CCCH"/>
</dbReference>
<dbReference type="FunFam" id="4.10.1000.10:FF:000018">
    <property type="entry name" value="Zinc finger protein"/>
    <property type="match status" value="1"/>
</dbReference>
<evidence type="ECO:0000256" key="4">
    <source>
        <dbReference type="ARBA" id="ARBA00022833"/>
    </source>
</evidence>
<evidence type="ECO:0000256" key="2">
    <source>
        <dbReference type="ARBA" id="ARBA00022737"/>
    </source>
</evidence>
<dbReference type="InterPro" id="IPR045877">
    <property type="entry name" value="ZFP36-like"/>
</dbReference>
<protein>
    <submittedName>
        <fullName evidence="9">C3H1-type domain-containing protein</fullName>
    </submittedName>
</protein>
<evidence type="ECO:0000256" key="1">
    <source>
        <dbReference type="ARBA" id="ARBA00022723"/>
    </source>
</evidence>
<proteinExistence type="predicted"/>
<evidence type="ECO:0000313" key="9">
    <source>
        <dbReference type="WBParaSite" id="Minc3s02598g30825"/>
    </source>
</evidence>
<keyword evidence="3 5" id="KW-0863">Zinc-finger</keyword>
<dbReference type="GO" id="GO:0043186">
    <property type="term" value="C:P granule"/>
    <property type="evidence" value="ECO:0007669"/>
    <property type="project" value="UniProtKB-ARBA"/>
</dbReference>
<dbReference type="GO" id="GO:0008270">
    <property type="term" value="F:zinc ion binding"/>
    <property type="evidence" value="ECO:0007669"/>
    <property type="project" value="UniProtKB-KW"/>
</dbReference>
<feature type="zinc finger region" description="C3H1-type" evidence="5">
    <location>
        <begin position="33"/>
        <end position="61"/>
    </location>
</feature>
<keyword evidence="8" id="KW-1185">Reference proteome</keyword>
<keyword evidence="4 5" id="KW-0862">Zinc</keyword>
<sequence length="205" mass="23569">MSNFLNENKPNLNLSLSDFQRSLENRVIRNETTFRTEICRKLRSTGFCVYGDKCRFAHDESELRVKLLLSSKCISSNLHPKYKTQLCKNFSATGVCIYGNRCQFIHAERNIKIIQNSSQIKSLLELDTTSFKANNVNDISLPNGDNENNNNTNTSSSNGNRLFNGQISPPIFKEFAHWNFTEEDNITENNHLFTQSCFPMFNNHV</sequence>
<evidence type="ECO:0000256" key="3">
    <source>
        <dbReference type="ARBA" id="ARBA00022771"/>
    </source>
</evidence>
<evidence type="ECO:0000256" key="6">
    <source>
        <dbReference type="SAM" id="MobiDB-lite"/>
    </source>
</evidence>
<dbReference type="PANTHER" id="PTHR12547:SF18">
    <property type="entry name" value="PROTEIN TIS11"/>
    <property type="match status" value="1"/>
</dbReference>
<name>A0A914MSZ1_MELIC</name>
<feature type="region of interest" description="Disordered" evidence="6">
    <location>
        <begin position="137"/>
        <end position="161"/>
    </location>
</feature>
<dbReference type="PROSITE" id="PS50103">
    <property type="entry name" value="ZF_C3H1"/>
    <property type="match status" value="2"/>
</dbReference>
<organism evidence="8 9">
    <name type="scientific">Meloidogyne incognita</name>
    <name type="common">Southern root-knot nematode worm</name>
    <name type="synonym">Oxyuris incognita</name>
    <dbReference type="NCBI Taxonomy" id="6306"/>
    <lineage>
        <taxon>Eukaryota</taxon>
        <taxon>Metazoa</taxon>
        <taxon>Ecdysozoa</taxon>
        <taxon>Nematoda</taxon>
        <taxon>Chromadorea</taxon>
        <taxon>Rhabditida</taxon>
        <taxon>Tylenchina</taxon>
        <taxon>Tylenchomorpha</taxon>
        <taxon>Tylenchoidea</taxon>
        <taxon>Meloidogynidae</taxon>
        <taxon>Meloidogyninae</taxon>
        <taxon>Meloidogyne</taxon>
        <taxon>Meloidogyne incognita group</taxon>
    </lineage>
</organism>
<dbReference type="Gene3D" id="4.10.1000.10">
    <property type="entry name" value="Zinc finger, CCCH-type"/>
    <property type="match status" value="2"/>
</dbReference>
<dbReference type="Proteomes" id="UP000887563">
    <property type="component" value="Unplaced"/>
</dbReference>
<evidence type="ECO:0000313" key="8">
    <source>
        <dbReference type="Proteomes" id="UP000887563"/>
    </source>
</evidence>
<evidence type="ECO:0000256" key="5">
    <source>
        <dbReference type="PROSITE-ProRule" id="PRU00723"/>
    </source>
</evidence>
<feature type="domain" description="C3H1-type" evidence="7">
    <location>
        <begin position="33"/>
        <end position="61"/>
    </location>
</feature>
<reference evidence="9" key="1">
    <citation type="submission" date="2022-11" db="UniProtKB">
        <authorList>
            <consortium name="WormBaseParasite"/>
        </authorList>
    </citation>
    <scope>IDENTIFICATION</scope>
</reference>
<keyword evidence="2" id="KW-0677">Repeat</keyword>
<dbReference type="GO" id="GO:0003729">
    <property type="term" value="F:mRNA binding"/>
    <property type="evidence" value="ECO:0007669"/>
    <property type="project" value="InterPro"/>
</dbReference>
<dbReference type="WBParaSite" id="Minc3s02598g30825">
    <property type="protein sequence ID" value="Minc3s02598g30825"/>
    <property type="gene ID" value="Minc3s02598g30825"/>
</dbReference>
<dbReference type="Pfam" id="PF00642">
    <property type="entry name" value="zf-CCCH"/>
    <property type="match status" value="2"/>
</dbReference>
<dbReference type="SUPFAM" id="SSF90229">
    <property type="entry name" value="CCCH zinc finger"/>
    <property type="match status" value="2"/>
</dbReference>
<dbReference type="PANTHER" id="PTHR12547">
    <property type="entry name" value="CCCH ZINC FINGER/TIS11-RELATED"/>
    <property type="match status" value="1"/>
</dbReference>
<evidence type="ECO:0000259" key="7">
    <source>
        <dbReference type="PROSITE" id="PS50103"/>
    </source>
</evidence>
<feature type="domain" description="C3H1-type" evidence="7">
    <location>
        <begin position="81"/>
        <end position="109"/>
    </location>
</feature>
<keyword evidence="1 5" id="KW-0479">Metal-binding</keyword>
<dbReference type="SMART" id="SM00356">
    <property type="entry name" value="ZnF_C3H1"/>
    <property type="match status" value="2"/>
</dbReference>
<feature type="compositionally biased region" description="Low complexity" evidence="6">
    <location>
        <begin position="143"/>
        <end position="160"/>
    </location>
</feature>